<reference evidence="2 3" key="2">
    <citation type="journal article" date="2023" name="Mol. Biol. Evol.">
        <title>Genomics of Secondarily Temperate Adaptation in the Only Non-Antarctic Icefish.</title>
        <authorList>
            <person name="Rivera-Colon A.G."/>
            <person name="Rayamajhi N."/>
            <person name="Minhas B.F."/>
            <person name="Madrigal G."/>
            <person name="Bilyk K.T."/>
            <person name="Yoon V."/>
            <person name="Hune M."/>
            <person name="Gregory S."/>
            <person name="Cheng C.H.C."/>
            <person name="Catchen J.M."/>
        </authorList>
    </citation>
    <scope>NUCLEOTIDE SEQUENCE [LARGE SCALE GENOMIC DNA]</scope>
    <source>
        <strain evidence="2">JMC-PN-2008</strain>
    </source>
</reference>
<evidence type="ECO:0000313" key="2">
    <source>
        <dbReference type="EMBL" id="KAK5864636.1"/>
    </source>
</evidence>
<proteinExistence type="predicted"/>
<dbReference type="Proteomes" id="UP001346869">
    <property type="component" value="Unassembled WGS sequence"/>
</dbReference>
<dbReference type="EMBL" id="JAUZQC010000010">
    <property type="protein sequence ID" value="KAK5864636.1"/>
    <property type="molecule type" value="Genomic_DNA"/>
</dbReference>
<gene>
    <name evidence="2" type="ORF">PBY51_015865</name>
</gene>
<feature type="compositionally biased region" description="Polar residues" evidence="1">
    <location>
        <begin position="88"/>
        <end position="107"/>
    </location>
</feature>
<evidence type="ECO:0000313" key="3">
    <source>
        <dbReference type="Proteomes" id="UP001346869"/>
    </source>
</evidence>
<accession>A0AAN7XPI8</accession>
<evidence type="ECO:0000256" key="1">
    <source>
        <dbReference type="SAM" id="MobiDB-lite"/>
    </source>
</evidence>
<organism evidence="2 3">
    <name type="scientific">Eleginops maclovinus</name>
    <name type="common">Patagonian blennie</name>
    <name type="synonym">Eleginus maclovinus</name>
    <dbReference type="NCBI Taxonomy" id="56733"/>
    <lineage>
        <taxon>Eukaryota</taxon>
        <taxon>Metazoa</taxon>
        <taxon>Chordata</taxon>
        <taxon>Craniata</taxon>
        <taxon>Vertebrata</taxon>
        <taxon>Euteleostomi</taxon>
        <taxon>Actinopterygii</taxon>
        <taxon>Neopterygii</taxon>
        <taxon>Teleostei</taxon>
        <taxon>Neoteleostei</taxon>
        <taxon>Acanthomorphata</taxon>
        <taxon>Eupercaria</taxon>
        <taxon>Perciformes</taxon>
        <taxon>Notothenioidei</taxon>
        <taxon>Eleginopidae</taxon>
        <taxon>Eleginops</taxon>
    </lineage>
</organism>
<sequence>MDTRYKHVRQLWWALNHAPSDWWGHSGSYGGPTQCPGSSVAFTRPRAAGFTRARQTDPLHAIKPSTREQRGQVLRAALRAHLHPAGEQTVSSGAKRPSTFTSPLTAH</sequence>
<dbReference type="AlphaFoldDB" id="A0AAN7XPI8"/>
<feature type="region of interest" description="Disordered" evidence="1">
    <location>
        <begin position="82"/>
        <end position="107"/>
    </location>
</feature>
<keyword evidence="3" id="KW-1185">Reference proteome</keyword>
<reference evidence="2 3" key="1">
    <citation type="journal article" date="2023" name="Genes (Basel)">
        <title>Chromosome-Level Genome Assembly and Circadian Gene Repertoire of the Patagonia Blennie Eleginops maclovinus-The Closest Ancestral Proxy of Antarctic Cryonotothenioids.</title>
        <authorList>
            <person name="Cheng C.C."/>
            <person name="Rivera-Colon A.G."/>
            <person name="Minhas B.F."/>
            <person name="Wilson L."/>
            <person name="Rayamajhi N."/>
            <person name="Vargas-Chacoff L."/>
            <person name="Catchen J.M."/>
        </authorList>
    </citation>
    <scope>NUCLEOTIDE SEQUENCE [LARGE SCALE GENOMIC DNA]</scope>
    <source>
        <strain evidence="2">JMC-PN-2008</strain>
    </source>
</reference>
<comment type="caution">
    <text evidence="2">The sequence shown here is derived from an EMBL/GenBank/DDBJ whole genome shotgun (WGS) entry which is preliminary data.</text>
</comment>
<name>A0AAN7XPI8_ELEMC</name>
<protein>
    <submittedName>
        <fullName evidence="2">Uncharacterized protein</fullName>
    </submittedName>
</protein>